<dbReference type="Gene3D" id="2.10.109.10">
    <property type="entry name" value="Umud Fragment, subunit A"/>
    <property type="match status" value="1"/>
</dbReference>
<keyword evidence="6" id="KW-0812">Transmembrane</keyword>
<dbReference type="SUPFAM" id="SSF51306">
    <property type="entry name" value="LexA/Signal peptidase"/>
    <property type="match status" value="1"/>
</dbReference>
<sequence>MRFLKELFEWIIVIAISAVLYFLISTYLLAPYNVKGHSMDYTFSDNDKVIINRVSKDFNRGDIVVFHANETDDYIKRIIGVPGDTIEMIDDVLYINGEKFNEPYLDKKKKEFKKTDSNKNLTPDFNIEYLVSTKSKKVPDNTYFVMGDNRPNSTDSRIFGFVKKEKLVGKVMVIYYPFSNIKTF</sequence>
<evidence type="ECO:0000256" key="4">
    <source>
        <dbReference type="ARBA" id="ARBA00013208"/>
    </source>
</evidence>
<protein>
    <recommendedName>
        <fullName evidence="4 6">Signal peptidase I</fullName>
        <ecNumber evidence="4 6">3.4.21.89</ecNumber>
    </recommendedName>
</protein>
<dbReference type="InterPro" id="IPR019758">
    <property type="entry name" value="Pept_S26A_signal_pept_1_CS"/>
</dbReference>
<feature type="domain" description="Peptidase S26" evidence="7">
    <location>
        <begin position="8"/>
        <end position="176"/>
    </location>
</feature>
<feature type="transmembrane region" description="Helical" evidence="6">
    <location>
        <begin position="7"/>
        <end position="30"/>
    </location>
</feature>
<comment type="catalytic activity">
    <reaction evidence="1 6">
        <text>Cleavage of hydrophobic, N-terminal signal or leader sequences from secreted and periplasmic proteins.</text>
        <dbReference type="EC" id="3.4.21.89"/>
    </reaction>
</comment>
<keyword evidence="5 6" id="KW-0378">Hydrolase</keyword>
<keyword evidence="6" id="KW-1133">Transmembrane helix</keyword>
<keyword evidence="6" id="KW-0645">Protease</keyword>
<proteinExistence type="inferred from homology"/>
<name>A0ABR5TMX2_9BACL</name>
<evidence type="ECO:0000256" key="6">
    <source>
        <dbReference type="RuleBase" id="RU362042"/>
    </source>
</evidence>
<dbReference type="InterPro" id="IPR019533">
    <property type="entry name" value="Peptidase_S26"/>
</dbReference>
<comment type="caution">
    <text evidence="8">The sequence shown here is derived from an EMBL/GenBank/DDBJ whole genome shotgun (WGS) entry which is preliminary data.</text>
</comment>
<dbReference type="Proteomes" id="UP000070467">
    <property type="component" value="Unassembled WGS sequence"/>
</dbReference>
<evidence type="ECO:0000313" key="9">
    <source>
        <dbReference type="Proteomes" id="UP000070467"/>
    </source>
</evidence>
<evidence type="ECO:0000259" key="7">
    <source>
        <dbReference type="Pfam" id="PF10502"/>
    </source>
</evidence>
<evidence type="ECO:0000256" key="5">
    <source>
        <dbReference type="ARBA" id="ARBA00022801"/>
    </source>
</evidence>
<evidence type="ECO:0000256" key="1">
    <source>
        <dbReference type="ARBA" id="ARBA00000677"/>
    </source>
</evidence>
<dbReference type="PROSITE" id="PS00761">
    <property type="entry name" value="SPASE_I_3"/>
    <property type="match status" value="1"/>
</dbReference>
<keyword evidence="6" id="KW-0472">Membrane</keyword>
<dbReference type="CDD" id="cd06530">
    <property type="entry name" value="S26_SPase_I"/>
    <property type="match status" value="1"/>
</dbReference>
<dbReference type="EMBL" id="LSDB01000008">
    <property type="protein sequence ID" value="KXB58675.1"/>
    <property type="molecule type" value="Genomic_DNA"/>
</dbReference>
<comment type="similarity">
    <text evidence="3 6">Belongs to the peptidase S26 family.</text>
</comment>
<dbReference type="Pfam" id="PF10502">
    <property type="entry name" value="Peptidase_S26"/>
    <property type="match status" value="1"/>
</dbReference>
<gene>
    <name evidence="8" type="ORF">HMPREF1871_00441</name>
</gene>
<dbReference type="InterPro" id="IPR019757">
    <property type="entry name" value="Pept_S26A_signal_pept_1_Lys-AS"/>
</dbReference>
<dbReference type="InterPro" id="IPR036286">
    <property type="entry name" value="LexA/Signal_pep-like_sf"/>
</dbReference>
<evidence type="ECO:0000313" key="8">
    <source>
        <dbReference type="EMBL" id="KXB58675.1"/>
    </source>
</evidence>
<dbReference type="InterPro" id="IPR000223">
    <property type="entry name" value="Pept_S26A_signal_pept_1"/>
</dbReference>
<evidence type="ECO:0000256" key="2">
    <source>
        <dbReference type="ARBA" id="ARBA00004401"/>
    </source>
</evidence>
<dbReference type="NCBIfam" id="TIGR02227">
    <property type="entry name" value="sigpep_I_bact"/>
    <property type="match status" value="1"/>
</dbReference>
<reference evidence="8 9" key="1">
    <citation type="submission" date="2016-01" db="EMBL/GenBank/DDBJ databases">
        <authorList>
            <person name="Mitreva M."/>
            <person name="Pepin K.H."/>
            <person name="Mihindukulasuriya K.A."/>
            <person name="Fulton R."/>
            <person name="Fronick C."/>
            <person name="O'Laughlin M."/>
            <person name="Miner T."/>
            <person name="Herter B."/>
            <person name="Rosa B.A."/>
            <person name="Cordes M."/>
            <person name="Tomlinson C."/>
            <person name="Wollam A."/>
            <person name="Palsikar V.B."/>
            <person name="Mardis E.R."/>
            <person name="Wilson R.K."/>
        </authorList>
    </citation>
    <scope>NUCLEOTIDE SEQUENCE [LARGE SCALE GENOMIC DNA]</scope>
    <source>
        <strain evidence="8 9">KA00071</strain>
    </source>
</reference>
<organism evidence="8 9">
    <name type="scientific">Gemelliphila asaccharolytica</name>
    <dbReference type="NCBI Taxonomy" id="502393"/>
    <lineage>
        <taxon>Bacteria</taxon>
        <taxon>Bacillati</taxon>
        <taxon>Bacillota</taxon>
        <taxon>Bacilli</taxon>
        <taxon>Bacillales</taxon>
        <taxon>Gemellaceae</taxon>
        <taxon>Gemelliphila</taxon>
    </lineage>
</organism>
<evidence type="ECO:0000256" key="3">
    <source>
        <dbReference type="ARBA" id="ARBA00009370"/>
    </source>
</evidence>
<dbReference type="RefSeq" id="WP_066129443.1">
    <property type="nucleotide sequence ID" value="NZ_KQ959861.1"/>
</dbReference>
<dbReference type="PRINTS" id="PR00727">
    <property type="entry name" value="LEADERPTASE"/>
</dbReference>
<accession>A0ABR5TMX2</accession>
<comment type="subcellular location">
    <subcellularLocation>
        <location evidence="2">Cell membrane</location>
        <topology evidence="2">Single-pass type II membrane protein</topology>
    </subcellularLocation>
    <subcellularLocation>
        <location evidence="6">Membrane</location>
        <topology evidence="6">Single-pass type II membrane protein</topology>
    </subcellularLocation>
</comment>
<dbReference type="PANTHER" id="PTHR43390:SF1">
    <property type="entry name" value="CHLOROPLAST PROCESSING PEPTIDASE"/>
    <property type="match status" value="1"/>
</dbReference>
<dbReference type="PROSITE" id="PS00760">
    <property type="entry name" value="SPASE_I_2"/>
    <property type="match status" value="1"/>
</dbReference>
<dbReference type="EC" id="3.4.21.89" evidence="4 6"/>
<dbReference type="PANTHER" id="PTHR43390">
    <property type="entry name" value="SIGNAL PEPTIDASE I"/>
    <property type="match status" value="1"/>
</dbReference>
<keyword evidence="9" id="KW-1185">Reference proteome</keyword>